<reference evidence="1 2" key="1">
    <citation type="submission" date="2021-07" db="EMBL/GenBank/DDBJ databases">
        <title>Novel Helicobacter sp. Isolated from a cat.</title>
        <authorList>
            <person name="Rimbara E."/>
            <person name="Suzuki M."/>
        </authorList>
    </citation>
    <scope>NUCLEOTIDE SEQUENCE [LARGE SCALE GENOMIC DNA]</scope>
    <source>
        <strain evidence="2">NHP19-012</strain>
    </source>
</reference>
<gene>
    <name evidence="1" type="ORF">NHP190012_11840</name>
</gene>
<proteinExistence type="predicted"/>
<name>A0ABM7SPI2_9HELI</name>
<evidence type="ECO:0000313" key="2">
    <source>
        <dbReference type="Proteomes" id="UP000826146"/>
    </source>
</evidence>
<evidence type="ECO:0000313" key="1">
    <source>
        <dbReference type="EMBL" id="BCZ19542.1"/>
    </source>
</evidence>
<dbReference type="Proteomes" id="UP000826146">
    <property type="component" value="Chromosome"/>
</dbReference>
<keyword evidence="2" id="KW-1185">Reference proteome</keyword>
<dbReference type="RefSeq" id="WP_260321548.1">
    <property type="nucleotide sequence ID" value="NZ_AP024819.1"/>
</dbReference>
<organism evidence="1 2">
    <name type="scientific">Helicobacter gastrofelis</name>
    <dbReference type="NCBI Taxonomy" id="2849642"/>
    <lineage>
        <taxon>Bacteria</taxon>
        <taxon>Pseudomonadati</taxon>
        <taxon>Campylobacterota</taxon>
        <taxon>Epsilonproteobacteria</taxon>
        <taxon>Campylobacterales</taxon>
        <taxon>Helicobacteraceae</taxon>
        <taxon>Helicobacter</taxon>
    </lineage>
</organism>
<accession>A0ABM7SPI2</accession>
<sequence>MLQDKGINAQIQEWQDLQLIDQSFSLDTLLTEQKYRFLPFDTQHFSLETKYKLLNSFGDLESVLNNEFIKADNFRALNTLKDKYKTSNTEGRRLAYLGAVLEDGDMAELKDALAVIAKSKGIDLPPFEGDTPKFARV</sequence>
<protein>
    <submittedName>
        <fullName evidence="1">Uncharacterized protein</fullName>
    </submittedName>
</protein>
<dbReference type="EMBL" id="AP024819">
    <property type="protein sequence ID" value="BCZ19542.1"/>
    <property type="molecule type" value="Genomic_DNA"/>
</dbReference>